<dbReference type="HOGENOM" id="CLU_113441_4_3_10"/>
<dbReference type="PANTHER" id="PTHR21011:SF1">
    <property type="entry name" value="SMALL RIBOSOMAL SUBUNIT PROTEIN BS6M"/>
    <property type="match status" value="1"/>
</dbReference>
<evidence type="ECO:0000313" key="7">
    <source>
        <dbReference type="EMBL" id="ACE05817.1"/>
    </source>
</evidence>
<evidence type="ECO:0000256" key="6">
    <source>
        <dbReference type="HAMAP-Rule" id="MF_00360"/>
    </source>
</evidence>
<dbReference type="PANTHER" id="PTHR21011">
    <property type="entry name" value="MITOCHONDRIAL 28S RIBOSOMAL PROTEIN S6"/>
    <property type="match status" value="1"/>
</dbReference>
<dbReference type="CDD" id="cd00473">
    <property type="entry name" value="bS6"/>
    <property type="match status" value="1"/>
</dbReference>
<dbReference type="GO" id="GO:1990904">
    <property type="term" value="C:ribonucleoprotein complex"/>
    <property type="evidence" value="ECO:0007669"/>
    <property type="project" value="UniProtKB-KW"/>
</dbReference>
<keyword evidence="6" id="KW-0699">rRNA-binding</keyword>
<dbReference type="KEGG" id="aas:Aasi_0399"/>
<dbReference type="RefSeq" id="WP_012472578.1">
    <property type="nucleotide sequence ID" value="NC_010830.1"/>
</dbReference>
<dbReference type="STRING" id="452471.Aasi_0399"/>
<evidence type="ECO:0000256" key="5">
    <source>
        <dbReference type="ARBA" id="ARBA00035294"/>
    </source>
</evidence>
<protein>
    <recommendedName>
        <fullName evidence="5 6">Small ribosomal subunit protein bS6</fullName>
    </recommendedName>
</protein>
<name>B3ERG5_AMOA5</name>
<reference evidence="7 8" key="1">
    <citation type="journal article" date="2010" name="J. Bacteriol.">
        <title>The genome of the amoeba symbiont 'Candidatus Amoebophilus asiaticus' reveals common mechanisms for host cell interaction among amoeba-associated bacteria.</title>
        <authorList>
            <person name="Schmitz-Esser S."/>
            <person name="Tischler P."/>
            <person name="Arnold R."/>
            <person name="Montanaro J."/>
            <person name="Wagner M."/>
            <person name="Rattei T."/>
            <person name="Horn M."/>
        </authorList>
    </citation>
    <scope>NUCLEOTIDE SEQUENCE [LARGE SCALE GENOMIC DNA]</scope>
    <source>
        <strain evidence="7 8">5a2</strain>
    </source>
</reference>
<keyword evidence="8" id="KW-1185">Reference proteome</keyword>
<dbReference type="AlphaFoldDB" id="B3ERG5"/>
<accession>B3ERG5</accession>
<dbReference type="OrthoDB" id="9812702at2"/>
<dbReference type="InterPro" id="IPR020814">
    <property type="entry name" value="Ribosomal_S6_plastid/chlpt"/>
</dbReference>
<gene>
    <name evidence="6" type="primary">rpsF</name>
    <name evidence="7" type="ordered locus">Aasi_0399</name>
</gene>
<dbReference type="InterPro" id="IPR035980">
    <property type="entry name" value="Ribosomal_bS6_sf"/>
</dbReference>
<dbReference type="GO" id="GO:0005840">
    <property type="term" value="C:ribosome"/>
    <property type="evidence" value="ECO:0007669"/>
    <property type="project" value="UniProtKB-KW"/>
</dbReference>
<dbReference type="GO" id="GO:0003735">
    <property type="term" value="F:structural constituent of ribosome"/>
    <property type="evidence" value="ECO:0007669"/>
    <property type="project" value="InterPro"/>
</dbReference>
<keyword evidence="2 6" id="KW-0689">Ribosomal protein</keyword>
<keyword evidence="3 6" id="KW-0687">Ribonucleoprotein</keyword>
<dbReference type="EMBL" id="CP001102">
    <property type="protein sequence ID" value="ACE05817.1"/>
    <property type="molecule type" value="Genomic_DNA"/>
</dbReference>
<dbReference type="NCBIfam" id="TIGR00166">
    <property type="entry name" value="S6"/>
    <property type="match status" value="1"/>
</dbReference>
<dbReference type="GO" id="GO:0070181">
    <property type="term" value="F:small ribosomal subunit rRNA binding"/>
    <property type="evidence" value="ECO:0007669"/>
    <property type="project" value="TreeGrafter"/>
</dbReference>
<evidence type="ECO:0000313" key="8">
    <source>
        <dbReference type="Proteomes" id="UP000001227"/>
    </source>
</evidence>
<dbReference type="HAMAP" id="MF_00360">
    <property type="entry name" value="Ribosomal_bS6"/>
    <property type="match status" value="1"/>
</dbReference>
<evidence type="ECO:0000256" key="2">
    <source>
        <dbReference type="ARBA" id="ARBA00022980"/>
    </source>
</evidence>
<keyword evidence="6" id="KW-0694">RNA-binding</keyword>
<dbReference type="Gene3D" id="3.30.70.60">
    <property type="match status" value="1"/>
</dbReference>
<dbReference type="InterPro" id="IPR014717">
    <property type="entry name" value="Transl_elong_EF1B/ribsomal_bS6"/>
</dbReference>
<dbReference type="GO" id="GO:0005737">
    <property type="term" value="C:cytoplasm"/>
    <property type="evidence" value="ECO:0007669"/>
    <property type="project" value="UniProtKB-ARBA"/>
</dbReference>
<comment type="similarity">
    <text evidence="1 6">Belongs to the bacterial ribosomal protein bS6 family.</text>
</comment>
<organism evidence="7 8">
    <name type="scientific">Amoebophilus asiaticus (strain 5a2)</name>
    <dbReference type="NCBI Taxonomy" id="452471"/>
    <lineage>
        <taxon>Bacteria</taxon>
        <taxon>Pseudomonadati</taxon>
        <taxon>Bacteroidota</taxon>
        <taxon>Cytophagia</taxon>
        <taxon>Cytophagales</taxon>
        <taxon>Amoebophilaceae</taxon>
        <taxon>Candidatus Amoebophilus</taxon>
    </lineage>
</organism>
<proteinExistence type="inferred from homology"/>
<comment type="function">
    <text evidence="4 6">Binds together with bS18 to 16S ribosomal RNA.</text>
</comment>
<dbReference type="eggNOG" id="COG0360">
    <property type="taxonomic scope" value="Bacteria"/>
</dbReference>
<dbReference type="GO" id="GO:0006412">
    <property type="term" value="P:translation"/>
    <property type="evidence" value="ECO:0007669"/>
    <property type="project" value="UniProtKB-UniRule"/>
</dbReference>
<dbReference type="SUPFAM" id="SSF54995">
    <property type="entry name" value="Ribosomal protein S6"/>
    <property type="match status" value="1"/>
</dbReference>
<evidence type="ECO:0000256" key="1">
    <source>
        <dbReference type="ARBA" id="ARBA00009512"/>
    </source>
</evidence>
<dbReference type="Proteomes" id="UP000001227">
    <property type="component" value="Chromosome"/>
</dbReference>
<evidence type="ECO:0000256" key="3">
    <source>
        <dbReference type="ARBA" id="ARBA00023274"/>
    </source>
</evidence>
<evidence type="ECO:0000256" key="4">
    <source>
        <dbReference type="ARBA" id="ARBA00035104"/>
    </source>
</evidence>
<sequence>MKLKNYETVFVLTPVLTSEQTEGTITKFRNFLLEKEVEIVHEEAIGLKKLAYPIQHKNTGIYHLIEFKAKPEVIATLEIAYKRDENIIRFLTFVLDKDGIEYNEQKRNGTLQLKKHIEFEPKKEVIA</sequence>
<dbReference type="Pfam" id="PF01250">
    <property type="entry name" value="Ribosomal_S6"/>
    <property type="match status" value="1"/>
</dbReference>
<dbReference type="InterPro" id="IPR000529">
    <property type="entry name" value="Ribosomal_bS6"/>
</dbReference>